<dbReference type="AlphaFoldDB" id="X1UDN1"/>
<gene>
    <name evidence="1" type="ORF">S12H4_46377</name>
</gene>
<name>X1UDN1_9ZZZZ</name>
<accession>X1UDN1</accession>
<evidence type="ECO:0000313" key="1">
    <source>
        <dbReference type="EMBL" id="GAJ15633.1"/>
    </source>
</evidence>
<proteinExistence type="predicted"/>
<comment type="caution">
    <text evidence="1">The sequence shown here is derived from an EMBL/GenBank/DDBJ whole genome shotgun (WGS) entry which is preliminary data.</text>
</comment>
<feature type="non-terminal residue" evidence="1">
    <location>
        <position position="1"/>
    </location>
</feature>
<sequence>LILEHKVRYRYRPGDFGIDYQSVASCIVSNAIGTLYNVLEYGKGIR</sequence>
<protein>
    <submittedName>
        <fullName evidence="1">Uncharacterized protein</fullName>
    </submittedName>
</protein>
<reference evidence="1" key="1">
    <citation type="journal article" date="2014" name="Front. Microbiol.">
        <title>High frequency of phylogenetically diverse reductive dehalogenase-homologous genes in deep subseafloor sedimentary metagenomes.</title>
        <authorList>
            <person name="Kawai M."/>
            <person name="Futagami T."/>
            <person name="Toyoda A."/>
            <person name="Takaki Y."/>
            <person name="Nishi S."/>
            <person name="Hori S."/>
            <person name="Arai W."/>
            <person name="Tsubouchi T."/>
            <person name="Morono Y."/>
            <person name="Uchiyama I."/>
            <person name="Ito T."/>
            <person name="Fujiyama A."/>
            <person name="Inagaki F."/>
            <person name="Takami H."/>
        </authorList>
    </citation>
    <scope>NUCLEOTIDE SEQUENCE</scope>
    <source>
        <strain evidence="1">Expedition CK06-06</strain>
    </source>
</reference>
<organism evidence="1">
    <name type="scientific">marine sediment metagenome</name>
    <dbReference type="NCBI Taxonomy" id="412755"/>
    <lineage>
        <taxon>unclassified sequences</taxon>
        <taxon>metagenomes</taxon>
        <taxon>ecological metagenomes</taxon>
    </lineage>
</organism>
<dbReference type="EMBL" id="BARW01028770">
    <property type="protein sequence ID" value="GAJ15633.1"/>
    <property type="molecule type" value="Genomic_DNA"/>
</dbReference>